<name>A0ACC2GTJ4_DALPE</name>
<evidence type="ECO:0000313" key="2">
    <source>
        <dbReference type="Proteomes" id="UP001157502"/>
    </source>
</evidence>
<organism evidence="1 2">
    <name type="scientific">Dallia pectoralis</name>
    <name type="common">Alaska blackfish</name>
    <dbReference type="NCBI Taxonomy" id="75939"/>
    <lineage>
        <taxon>Eukaryota</taxon>
        <taxon>Metazoa</taxon>
        <taxon>Chordata</taxon>
        <taxon>Craniata</taxon>
        <taxon>Vertebrata</taxon>
        <taxon>Euteleostomi</taxon>
        <taxon>Actinopterygii</taxon>
        <taxon>Neopterygii</taxon>
        <taxon>Teleostei</taxon>
        <taxon>Protacanthopterygii</taxon>
        <taxon>Esociformes</taxon>
        <taxon>Umbridae</taxon>
        <taxon>Dallia</taxon>
    </lineage>
</organism>
<sequence length="106" mass="11607">MIRPVPRNAYHVPTPRDEQRSMVEDTDEDEEVWIVRETPQASDDSSPVEAEPPCRVTSTEAVQFGVTPDPPVLSTDHSAREGTCQSNPPPRPSVLTDNPGNSGQTL</sequence>
<protein>
    <submittedName>
        <fullName evidence="1">Uncharacterized protein</fullName>
    </submittedName>
</protein>
<dbReference type="EMBL" id="CM055736">
    <property type="protein sequence ID" value="KAJ8006743.1"/>
    <property type="molecule type" value="Genomic_DNA"/>
</dbReference>
<gene>
    <name evidence="1" type="ORF">DPEC_G00110390</name>
</gene>
<dbReference type="Proteomes" id="UP001157502">
    <property type="component" value="Chromosome 9"/>
</dbReference>
<keyword evidence="2" id="KW-1185">Reference proteome</keyword>
<evidence type="ECO:0000313" key="1">
    <source>
        <dbReference type="EMBL" id="KAJ8006743.1"/>
    </source>
</evidence>
<proteinExistence type="predicted"/>
<reference evidence="1" key="1">
    <citation type="submission" date="2021-05" db="EMBL/GenBank/DDBJ databases">
        <authorList>
            <person name="Pan Q."/>
            <person name="Jouanno E."/>
            <person name="Zahm M."/>
            <person name="Klopp C."/>
            <person name="Cabau C."/>
            <person name="Louis A."/>
            <person name="Berthelot C."/>
            <person name="Parey E."/>
            <person name="Roest Crollius H."/>
            <person name="Montfort J."/>
            <person name="Robinson-Rechavi M."/>
            <person name="Bouchez O."/>
            <person name="Lampietro C."/>
            <person name="Lopez Roques C."/>
            <person name="Donnadieu C."/>
            <person name="Postlethwait J."/>
            <person name="Bobe J."/>
            <person name="Dillon D."/>
            <person name="Chandos A."/>
            <person name="von Hippel F."/>
            <person name="Guiguen Y."/>
        </authorList>
    </citation>
    <scope>NUCLEOTIDE SEQUENCE</scope>
    <source>
        <strain evidence="1">YG-Jan2019</strain>
    </source>
</reference>
<accession>A0ACC2GTJ4</accession>
<comment type="caution">
    <text evidence="1">The sequence shown here is derived from an EMBL/GenBank/DDBJ whole genome shotgun (WGS) entry which is preliminary data.</text>
</comment>